<evidence type="ECO:0000313" key="2">
    <source>
        <dbReference type="EMBL" id="KAJ8768225.1"/>
    </source>
</evidence>
<dbReference type="Pfam" id="PF05212">
    <property type="entry name" value="DUF707"/>
    <property type="match status" value="1"/>
</dbReference>
<proteinExistence type="predicted"/>
<dbReference type="PANTHER" id="PTHR31210">
    <property type="entry name" value="OS06G0731900 PROTEIN"/>
    <property type="match status" value="1"/>
</dbReference>
<reference evidence="2 3" key="1">
    <citation type="submission" date="2021-09" db="EMBL/GenBank/DDBJ databases">
        <title>Genomic insights and catalytic innovation underlie evolution of tropane alkaloids biosynthesis.</title>
        <authorList>
            <person name="Wang Y.-J."/>
            <person name="Tian T."/>
            <person name="Huang J.-P."/>
            <person name="Huang S.-X."/>
        </authorList>
    </citation>
    <scope>NUCLEOTIDE SEQUENCE [LARGE SCALE GENOMIC DNA]</scope>
    <source>
        <strain evidence="2">KIB-2018</strain>
        <tissue evidence="2">Leaf</tissue>
    </source>
</reference>
<dbReference type="AlphaFoldDB" id="A0AAV8TQF6"/>
<dbReference type="Proteomes" id="UP001159364">
    <property type="component" value="Linkage Group LG04"/>
</dbReference>
<dbReference type="PANTHER" id="PTHR31210:SF11">
    <property type="entry name" value="KETOGLUTARATE REDUCTASE TRANS-SPLICING-LIKE PROTEIN, PUTATIVE (DUF707)-RELATED"/>
    <property type="match status" value="1"/>
</dbReference>
<evidence type="ECO:0000256" key="1">
    <source>
        <dbReference type="SAM" id="Phobius"/>
    </source>
</evidence>
<feature type="transmembrane region" description="Helical" evidence="1">
    <location>
        <begin position="20"/>
        <end position="40"/>
    </location>
</feature>
<sequence>MKNSFRALVPADPKSKSRFCSFLVIATLICGTYFIGYELIGEEYQVKLAKWEVPGTLQSAKSNKCKNHCRPFGTDALPKGIIVKTSDFQMRSLWNNPTEDIKPNTSMNLLAIAVGMKQKIIVDQIVKKFPLSQFVVMLFHYDGIVDKWRDLSWSDSAIHISAMNQTKWWFAKRFLHPDIVADYDYIFLWDEDLGIENFDPTRYLSIVKDEGLEISQPALDPVKSEVHHVITARQRKYKVHRRVYKFKGHVRCNKNSNSPPCVGWVEMMAPVFSRAAWRCAWYMIQNDLVHAWGLDMQLGYCSQGDRTKNIGVVDSEYVVHLGLPTLGVFNQSKASPKAQIVDNRLEIRRQSGVEMAAFRKRWQKAAEEDRCWIDLFQ</sequence>
<comment type="caution">
    <text evidence="2">The sequence shown here is derived from an EMBL/GenBank/DDBJ whole genome shotgun (WGS) entry which is preliminary data.</text>
</comment>
<keyword evidence="1" id="KW-0472">Membrane</keyword>
<keyword evidence="3" id="KW-1185">Reference proteome</keyword>
<gene>
    <name evidence="2" type="ORF">K2173_021165</name>
</gene>
<dbReference type="InterPro" id="IPR007877">
    <property type="entry name" value="DUF707"/>
</dbReference>
<keyword evidence="1" id="KW-1133">Transmembrane helix</keyword>
<evidence type="ECO:0000313" key="3">
    <source>
        <dbReference type="Proteomes" id="UP001159364"/>
    </source>
</evidence>
<dbReference type="EMBL" id="JAIWQS010000004">
    <property type="protein sequence ID" value="KAJ8768225.1"/>
    <property type="molecule type" value="Genomic_DNA"/>
</dbReference>
<name>A0AAV8TQF6_9ROSI</name>
<accession>A0AAV8TQF6</accession>
<protein>
    <submittedName>
        <fullName evidence="2">Uncharacterized protein</fullName>
    </submittedName>
</protein>
<keyword evidence="1" id="KW-0812">Transmembrane</keyword>
<organism evidence="2 3">
    <name type="scientific">Erythroxylum novogranatense</name>
    <dbReference type="NCBI Taxonomy" id="1862640"/>
    <lineage>
        <taxon>Eukaryota</taxon>
        <taxon>Viridiplantae</taxon>
        <taxon>Streptophyta</taxon>
        <taxon>Embryophyta</taxon>
        <taxon>Tracheophyta</taxon>
        <taxon>Spermatophyta</taxon>
        <taxon>Magnoliopsida</taxon>
        <taxon>eudicotyledons</taxon>
        <taxon>Gunneridae</taxon>
        <taxon>Pentapetalae</taxon>
        <taxon>rosids</taxon>
        <taxon>fabids</taxon>
        <taxon>Malpighiales</taxon>
        <taxon>Erythroxylaceae</taxon>
        <taxon>Erythroxylum</taxon>
    </lineage>
</organism>